<dbReference type="InterPro" id="IPR010364">
    <property type="entry name" value="Uncharacterised_IM_CreD"/>
</dbReference>
<dbReference type="PANTHER" id="PTHR30092">
    <property type="entry name" value="INNER MEMBRANE PROTEIN CRED"/>
    <property type="match status" value="1"/>
</dbReference>
<keyword evidence="1" id="KW-0812">Transmembrane</keyword>
<dbReference type="GO" id="GO:0005886">
    <property type="term" value="C:plasma membrane"/>
    <property type="evidence" value="ECO:0007669"/>
    <property type="project" value="TreeGrafter"/>
</dbReference>
<dbReference type="PIRSF" id="PIRSF004548">
    <property type="entry name" value="CreD"/>
    <property type="match status" value="1"/>
</dbReference>
<feature type="transmembrane region" description="Helical" evidence="1">
    <location>
        <begin position="411"/>
        <end position="429"/>
    </location>
</feature>
<dbReference type="PANTHER" id="PTHR30092:SF0">
    <property type="entry name" value="INNER MEMBRANE PROTEIN CRED"/>
    <property type="match status" value="1"/>
</dbReference>
<keyword evidence="1" id="KW-0472">Membrane</keyword>
<keyword evidence="3" id="KW-1185">Reference proteome</keyword>
<dbReference type="KEGG" id="upl:DSM104440_00589"/>
<proteinExistence type="predicted"/>
<feature type="transmembrane region" description="Helical" evidence="1">
    <location>
        <begin position="332"/>
        <end position="353"/>
    </location>
</feature>
<dbReference type="RefSeq" id="WP_171160539.1">
    <property type="nucleotide sequence ID" value="NZ_CP053073.1"/>
</dbReference>
<evidence type="ECO:0000256" key="1">
    <source>
        <dbReference type="SAM" id="Phobius"/>
    </source>
</evidence>
<dbReference type="InParanoid" id="A0A6M4H2M8"/>
<dbReference type="NCBIfam" id="NF008712">
    <property type="entry name" value="PRK11715.1-1"/>
    <property type="match status" value="1"/>
</dbReference>
<dbReference type="Pfam" id="PF06123">
    <property type="entry name" value="CreD"/>
    <property type="match status" value="1"/>
</dbReference>
<evidence type="ECO:0000313" key="2">
    <source>
        <dbReference type="EMBL" id="QJR13799.1"/>
    </source>
</evidence>
<feature type="transmembrane region" description="Helical" evidence="1">
    <location>
        <begin position="383"/>
        <end position="404"/>
    </location>
</feature>
<evidence type="ECO:0000313" key="3">
    <source>
        <dbReference type="Proteomes" id="UP000503096"/>
    </source>
</evidence>
<accession>A0A6M4H2M8</accession>
<organism evidence="2 3">
    <name type="scientific">Usitatibacter palustris</name>
    <dbReference type="NCBI Taxonomy" id="2732487"/>
    <lineage>
        <taxon>Bacteria</taxon>
        <taxon>Pseudomonadati</taxon>
        <taxon>Pseudomonadota</taxon>
        <taxon>Betaproteobacteria</taxon>
        <taxon>Nitrosomonadales</taxon>
        <taxon>Usitatibacteraceae</taxon>
        <taxon>Usitatibacter</taxon>
    </lineage>
</organism>
<keyword evidence="1" id="KW-1133">Transmembrane helix</keyword>
<feature type="transmembrane region" description="Helical" evidence="1">
    <location>
        <begin position="307"/>
        <end position="326"/>
    </location>
</feature>
<protein>
    <submittedName>
        <fullName evidence="2">Inner membrane protein CreD</fullName>
    </submittedName>
</protein>
<gene>
    <name evidence="2" type="primary">creD</name>
    <name evidence="2" type="ORF">DSM104440_00589</name>
</gene>
<dbReference type="AlphaFoldDB" id="A0A6M4H2M8"/>
<feature type="transmembrane region" description="Helical" evidence="1">
    <location>
        <begin position="6"/>
        <end position="26"/>
    </location>
</feature>
<reference evidence="2 3" key="1">
    <citation type="submission" date="2020-04" db="EMBL/GenBank/DDBJ databases">
        <title>Usitatibacter rugosus gen. nov., sp. nov. and Usitatibacter palustris sp. nov., novel members of Usitatibacteraceae fam. nov. within the order Nitrosomonadales isolated from soil.</title>
        <authorList>
            <person name="Huber K.J."/>
            <person name="Neumann-Schaal M."/>
            <person name="Geppert A."/>
            <person name="Luckner M."/>
            <person name="Wanner G."/>
            <person name="Overmann J."/>
        </authorList>
    </citation>
    <scope>NUCLEOTIDE SEQUENCE [LARGE SCALE GENOMIC DNA]</scope>
    <source>
        <strain evidence="2 3">Swamp67</strain>
    </source>
</reference>
<dbReference type="Proteomes" id="UP000503096">
    <property type="component" value="Chromosome"/>
</dbReference>
<feature type="transmembrane region" description="Helical" evidence="1">
    <location>
        <begin position="360"/>
        <end position="377"/>
    </location>
</feature>
<sequence length="453" mass="49421">MRFPLLARAVTIGAVALAVLLPLALVGNKVSERQARATSVATEFARESSSLQTVVGPLLALQCEETVVVERLVKRDGKDHTLREPVTRDCATHYFPPRTLAITGRVPVETLHRGIYPIRLYRASLAFAGEFEWPAKPLQEGSVSRTWTAASVMFLTSDARGLRNVTPLTWGEGTKTFVPSETHFSLESKLGDYEKARTAEPVSFRFSLDLYGTKSLNVAPVGDATTLRLTSDWPHPSFIGAFAPDERRVTAEGFEAAWKTTHFATGGRPTWQPTFENGKLRFAERFAGFALADPVNVYSLSYRATEYGFLFVLFTFAGLALAEAIAGVRLHLVQYALVGSALAIFFLLLIALAEHIAFELAYLSAATACVALLTFYLRHPLGMWGRTGVFFGLFVTLYGALFGLLRSEDHALLAGSLLVFGVLAVGMLATRRLDWGMLAARLRAPTAGATVAP</sequence>
<dbReference type="EMBL" id="CP053073">
    <property type="protein sequence ID" value="QJR13799.1"/>
    <property type="molecule type" value="Genomic_DNA"/>
</dbReference>
<name>A0A6M4H2M8_9PROT</name>
<dbReference type="FunCoup" id="A0A6M4H2M8">
    <property type="interactions" value="34"/>
</dbReference>